<dbReference type="Proteomes" id="UP000324611">
    <property type="component" value="Unassembled WGS sequence"/>
</dbReference>
<dbReference type="GO" id="GO:0009279">
    <property type="term" value="C:cell outer membrane"/>
    <property type="evidence" value="ECO:0007669"/>
    <property type="project" value="UniProtKB-SubCell"/>
</dbReference>
<dbReference type="Gene3D" id="2.40.170.20">
    <property type="entry name" value="TonB-dependent receptor, beta-barrel domain"/>
    <property type="match status" value="1"/>
</dbReference>
<organism evidence="11 12">
    <name type="scientific">Chitinophaga agrisoli</name>
    <dbReference type="NCBI Taxonomy" id="2607653"/>
    <lineage>
        <taxon>Bacteria</taxon>
        <taxon>Pseudomonadati</taxon>
        <taxon>Bacteroidota</taxon>
        <taxon>Chitinophagia</taxon>
        <taxon>Chitinophagales</taxon>
        <taxon>Chitinophagaceae</taxon>
        <taxon>Chitinophaga</taxon>
    </lineage>
</organism>
<dbReference type="InterPro" id="IPR041700">
    <property type="entry name" value="OMP_b-brl_3"/>
</dbReference>
<reference evidence="11 12" key="1">
    <citation type="submission" date="2019-09" db="EMBL/GenBank/DDBJ databases">
        <title>Chitinophaga ginsengihumi sp. nov., isolated from soil of ginseng rhizosphere.</title>
        <authorList>
            <person name="Lee J."/>
        </authorList>
    </citation>
    <scope>NUCLEOTIDE SEQUENCE [LARGE SCALE GENOMIC DNA]</scope>
    <source>
        <strain evidence="11 12">BN140078</strain>
    </source>
</reference>
<dbReference type="Gene3D" id="2.170.130.10">
    <property type="entry name" value="TonB-dependent receptor, plug domain"/>
    <property type="match status" value="1"/>
</dbReference>
<name>A0A5B2VXQ0_9BACT</name>
<dbReference type="InterPro" id="IPR008969">
    <property type="entry name" value="CarboxyPept-like_regulatory"/>
</dbReference>
<feature type="compositionally biased region" description="Acidic residues" evidence="8">
    <location>
        <begin position="406"/>
        <end position="416"/>
    </location>
</feature>
<keyword evidence="6 7" id="KW-0998">Cell outer membrane</keyword>
<reference evidence="11 12" key="2">
    <citation type="submission" date="2019-09" db="EMBL/GenBank/DDBJ databases">
        <authorList>
            <person name="Jin C."/>
        </authorList>
    </citation>
    <scope>NUCLEOTIDE SEQUENCE [LARGE SCALE GENOMIC DNA]</scope>
    <source>
        <strain evidence="11 12">BN140078</strain>
    </source>
</reference>
<keyword evidence="12" id="KW-1185">Reference proteome</keyword>
<dbReference type="AlphaFoldDB" id="A0A5B2VXQ0"/>
<accession>A0A5B2VXQ0</accession>
<dbReference type="Pfam" id="PF07715">
    <property type="entry name" value="Plug"/>
    <property type="match status" value="1"/>
</dbReference>
<dbReference type="PANTHER" id="PTHR40980">
    <property type="entry name" value="PLUG DOMAIN-CONTAINING PROTEIN"/>
    <property type="match status" value="1"/>
</dbReference>
<evidence type="ECO:0000256" key="4">
    <source>
        <dbReference type="ARBA" id="ARBA00022692"/>
    </source>
</evidence>
<feature type="domain" description="TonB-dependent receptor plug" evidence="9">
    <location>
        <begin position="143"/>
        <end position="246"/>
    </location>
</feature>
<dbReference type="Pfam" id="PF13620">
    <property type="entry name" value="CarboxypepD_reg"/>
    <property type="match status" value="1"/>
</dbReference>
<evidence type="ECO:0000256" key="1">
    <source>
        <dbReference type="ARBA" id="ARBA00004571"/>
    </source>
</evidence>
<comment type="similarity">
    <text evidence="7">Belongs to the TonB-dependent receptor family.</text>
</comment>
<evidence type="ECO:0000256" key="3">
    <source>
        <dbReference type="ARBA" id="ARBA00022452"/>
    </source>
</evidence>
<keyword evidence="5 7" id="KW-0472">Membrane</keyword>
<proteinExistence type="inferred from homology"/>
<feature type="domain" description="Outer membrane protein beta-barrel" evidence="10">
    <location>
        <begin position="652"/>
        <end position="1036"/>
    </location>
</feature>
<keyword evidence="2 7" id="KW-0813">Transport</keyword>
<dbReference type="EMBL" id="VUOC01000002">
    <property type="protein sequence ID" value="KAA2243594.1"/>
    <property type="molecule type" value="Genomic_DNA"/>
</dbReference>
<evidence type="ECO:0000256" key="7">
    <source>
        <dbReference type="PROSITE-ProRule" id="PRU01360"/>
    </source>
</evidence>
<evidence type="ECO:0000256" key="5">
    <source>
        <dbReference type="ARBA" id="ARBA00023136"/>
    </source>
</evidence>
<evidence type="ECO:0000256" key="8">
    <source>
        <dbReference type="SAM" id="MobiDB-lite"/>
    </source>
</evidence>
<dbReference type="NCBIfam" id="TIGR01782">
    <property type="entry name" value="TonB-Xanth-Caul"/>
    <property type="match status" value="1"/>
</dbReference>
<dbReference type="InterPro" id="IPR036942">
    <property type="entry name" value="Beta-barrel_TonB_sf"/>
</dbReference>
<dbReference type="InterPro" id="IPR010104">
    <property type="entry name" value="TonB_rcpt_bac"/>
</dbReference>
<feature type="region of interest" description="Disordered" evidence="8">
    <location>
        <begin position="394"/>
        <end position="416"/>
    </location>
</feature>
<dbReference type="SUPFAM" id="SSF56935">
    <property type="entry name" value="Porins"/>
    <property type="match status" value="1"/>
</dbReference>
<comment type="subcellular location">
    <subcellularLocation>
        <location evidence="1 7">Cell outer membrane</location>
        <topology evidence="1 7">Multi-pass membrane protein</topology>
    </subcellularLocation>
</comment>
<keyword evidence="3 7" id="KW-1134">Transmembrane beta strand</keyword>
<dbReference type="PANTHER" id="PTHR40980:SF4">
    <property type="entry name" value="TONB-DEPENDENT RECEPTOR-LIKE BETA-BARREL DOMAIN-CONTAINING PROTEIN"/>
    <property type="match status" value="1"/>
</dbReference>
<dbReference type="InterPro" id="IPR012910">
    <property type="entry name" value="Plug_dom"/>
</dbReference>
<comment type="caution">
    <text evidence="11">The sequence shown here is derived from an EMBL/GenBank/DDBJ whole genome shotgun (WGS) entry which is preliminary data.</text>
</comment>
<evidence type="ECO:0000313" key="12">
    <source>
        <dbReference type="Proteomes" id="UP000324611"/>
    </source>
</evidence>
<dbReference type="InterPro" id="IPR039426">
    <property type="entry name" value="TonB-dep_rcpt-like"/>
</dbReference>
<dbReference type="SUPFAM" id="SSF49464">
    <property type="entry name" value="Carboxypeptidase regulatory domain-like"/>
    <property type="match status" value="1"/>
</dbReference>
<protein>
    <submittedName>
        <fullName evidence="11">TonB-dependent receptor</fullName>
    </submittedName>
</protein>
<dbReference type="Pfam" id="PF14905">
    <property type="entry name" value="OMP_b-brl_3"/>
    <property type="match status" value="1"/>
</dbReference>
<dbReference type="InterPro" id="IPR037066">
    <property type="entry name" value="Plug_dom_sf"/>
</dbReference>
<evidence type="ECO:0000259" key="10">
    <source>
        <dbReference type="Pfam" id="PF14905"/>
    </source>
</evidence>
<dbReference type="PROSITE" id="PS52016">
    <property type="entry name" value="TONB_DEPENDENT_REC_3"/>
    <property type="match status" value="1"/>
</dbReference>
<dbReference type="Gene3D" id="2.60.40.1120">
    <property type="entry name" value="Carboxypeptidase-like, regulatory domain"/>
    <property type="match status" value="1"/>
</dbReference>
<gene>
    <name evidence="11" type="ORF">F0L74_13975</name>
</gene>
<sequence length="1053" mass="118029">MPYCQKIQSTHMRTMKRIFTSALLLCLFAAVPLSVFSQGLISGRVIDQNKLNLPGASIVIKALSRNTVSDPIGSYQLLNVPYGTHQVSVSYIGFKPFDTTVVVKDGKPVKLDIILQAGQGHDLQTIVIGGTNSATLKAMNQQKNSNRIVNVISADQIGRFPDPNIGDALKRVPGIYVQVDQGEASLISVRGTDPSKSTININGTNMSGTGDNRSVGINAIPSDMVQTVEVTKAITPDMDGDAIGGVVNLITRKAPYTRLLSVTAGTGYSFMIQKPAYNGNIVYGDRFGKDKKLGVMASASYYRQYLGSNMHGSDWGDTKWVDGNTYFMPKYLNMEQILMERIRQSYTLGVDYKFNEKHIITFTGIYNNYRDWRQEYTLKVDDIGADYPTNWKRAPGYERGTPKGDDVEDDNGDMIDDNTGEYYVDRTNDHMHPIYNPELERHINGGVNKRNGAEIAQKIINFGLEGQHILGKVKIEWKGSYMKNRGDNPNSRSLELESENEKLAQMDYTDPRFIKAIGGTGIDNVLENLKGRPTSNSDTVDTWYMDGYSGADKRSYTRQYLGQVDVSIPITEGKYGNTIKFGGKYRGMTKESTILNQVSWYPGFDPLRKAEYDQKVANGEAVDPTDYIDWQRFWQSFGTHMENVSKDLFPHSQYEVGNTVTTEWVSHNNMNYNGSTDQFLKLDDKRDALAGNYSGKEGITAGYIMSTQNLGDKWSLIGGLRAEYSTLHYEGFNYNKRLDAIAEKTVSNSHFLDFMPAFHIKWNPTKKIVGRFAYTRTISRPPYVSIAPKMNVSIKDKTVSEGNPDLKPTLSNNLDLLGEYYTGGTGLISGGIYYKHITDYTVTRKDDVRFSQVEQYVLSPEELAASGTADAATIADYKRYYDPLKKNDDIMARTKPVNAGAADLVGMEIAFQHDLSFLPQPFNHLSLYANYTHNWIFTKKGEPELPGTADDIVNLSLAYEVHRFSARVSFNYTSSFSTVTGSLPDHKGDIYYDKVFYMDANVNFFLTKKVVLFANANNLLNQAQRSFMYQPQYTYSSLYTGTTGQVGVKFNIF</sequence>
<keyword evidence="11" id="KW-0675">Receptor</keyword>
<evidence type="ECO:0000256" key="2">
    <source>
        <dbReference type="ARBA" id="ARBA00022448"/>
    </source>
</evidence>
<evidence type="ECO:0000259" key="9">
    <source>
        <dbReference type="Pfam" id="PF07715"/>
    </source>
</evidence>
<evidence type="ECO:0000313" key="11">
    <source>
        <dbReference type="EMBL" id="KAA2243594.1"/>
    </source>
</evidence>
<evidence type="ECO:0000256" key="6">
    <source>
        <dbReference type="ARBA" id="ARBA00023237"/>
    </source>
</evidence>
<keyword evidence="4 7" id="KW-0812">Transmembrane</keyword>